<reference evidence="2 3" key="1">
    <citation type="submission" date="2021-06" db="EMBL/GenBank/DDBJ databases">
        <authorList>
            <person name="Kallberg Y."/>
            <person name="Tangrot J."/>
            <person name="Rosling A."/>
        </authorList>
    </citation>
    <scope>NUCLEOTIDE SEQUENCE [LARGE SCALE GENOMIC DNA]</scope>
    <source>
        <strain evidence="2 3">120-4 pot B 10/14</strain>
    </source>
</reference>
<dbReference type="Proteomes" id="UP000789901">
    <property type="component" value="Unassembled WGS sequence"/>
</dbReference>
<comment type="caution">
    <text evidence="2">The sequence shown here is derived from an EMBL/GenBank/DDBJ whole genome shotgun (WGS) entry which is preliminary data.</text>
</comment>
<protein>
    <submittedName>
        <fullName evidence="2">13900_t:CDS:1</fullName>
    </submittedName>
</protein>
<proteinExistence type="predicted"/>
<keyword evidence="3" id="KW-1185">Reference proteome</keyword>
<evidence type="ECO:0000313" key="2">
    <source>
        <dbReference type="EMBL" id="CAG8845623.1"/>
    </source>
</evidence>
<gene>
    <name evidence="2" type="ORF">GMARGA_LOCUS37744</name>
</gene>
<dbReference type="EMBL" id="CAJVQB010080316">
    <property type="protein sequence ID" value="CAG8845623.1"/>
    <property type="molecule type" value="Genomic_DNA"/>
</dbReference>
<keyword evidence="1" id="KW-1133">Transmembrane helix</keyword>
<name>A0ABN7X3D0_GIGMA</name>
<accession>A0ABN7X3D0</accession>
<feature type="transmembrane region" description="Helical" evidence="1">
    <location>
        <begin position="69"/>
        <end position="88"/>
    </location>
</feature>
<sequence>LGFDEYKLAEDQIESTIKFISQQTMFKLIIQQPIIICIYDTFFDSSSKEQITKTVVNATYNTNRLKYKLYTVFGIINGQGFPLIYLLLNPIKKKSAQHYFKLAIFDQRIRRLLCSYFLD</sequence>
<keyword evidence="1" id="KW-0472">Membrane</keyword>
<feature type="non-terminal residue" evidence="2">
    <location>
        <position position="1"/>
    </location>
</feature>
<evidence type="ECO:0000313" key="3">
    <source>
        <dbReference type="Proteomes" id="UP000789901"/>
    </source>
</evidence>
<organism evidence="2 3">
    <name type="scientific">Gigaspora margarita</name>
    <dbReference type="NCBI Taxonomy" id="4874"/>
    <lineage>
        <taxon>Eukaryota</taxon>
        <taxon>Fungi</taxon>
        <taxon>Fungi incertae sedis</taxon>
        <taxon>Mucoromycota</taxon>
        <taxon>Glomeromycotina</taxon>
        <taxon>Glomeromycetes</taxon>
        <taxon>Diversisporales</taxon>
        <taxon>Gigasporaceae</taxon>
        <taxon>Gigaspora</taxon>
    </lineage>
</organism>
<keyword evidence="1" id="KW-0812">Transmembrane</keyword>
<evidence type="ECO:0000256" key="1">
    <source>
        <dbReference type="SAM" id="Phobius"/>
    </source>
</evidence>